<sequence length="508" mass="56623">MLLFVCGLNKTGTLVCMLLMDHVQEETCDDDNKTYIVTASMEAIKPLERLRIQGNPASKSDSSMNKTEDASSSELNKLPDIMTSKNSLFNKLGHLRRYVFPDRAALSELNGRAQEEHQVRLNVRGKTIYWDTEFNVSSPNFCSVQDLNSKKHTSCKSDEMNEATLTELPSEMSIENSTEISSKALNNTLLQINHATAPVVYVMNRNNKLRHSYHGVGSLSLTGQKLTTPRDFNEQPRAASQTIFISSEREEPLLEPMPNISGSSPVHKRCDRPEAKTRVALQRVVHSAVLKQCLQIQKPQKHENNTSLLTSVDNLKGSFISPLTNGETKTDTEVTDLKRYQFNSLDSYILFNAKNHQQDYPNHNGISARAPLTSQMSSSSSARSFRGNGITYPSVKKYPNMNGQTSVAKLSVVGFSPIIKSQTDKDVTVNEDIKTATNVAKFSINGADISQTKDSTKDKRTMLSNDSQLMKVSQYESSEDFLDALNHEFSLTCISLNNAGTRKKDLFS</sequence>
<dbReference type="EnsemblMetazoa" id="BGLB031421-RA">
    <property type="protein sequence ID" value="BGLB031421-PA"/>
    <property type="gene ID" value="BGLB031421"/>
</dbReference>
<name>A0A2C9LIL4_BIOGL</name>
<dbReference type="Proteomes" id="UP000076420">
    <property type="component" value="Unassembled WGS sequence"/>
</dbReference>
<organism evidence="2 3">
    <name type="scientific">Biomphalaria glabrata</name>
    <name type="common">Bloodfluke planorb</name>
    <name type="synonym">Freshwater snail</name>
    <dbReference type="NCBI Taxonomy" id="6526"/>
    <lineage>
        <taxon>Eukaryota</taxon>
        <taxon>Metazoa</taxon>
        <taxon>Spiralia</taxon>
        <taxon>Lophotrochozoa</taxon>
        <taxon>Mollusca</taxon>
        <taxon>Gastropoda</taxon>
        <taxon>Heterobranchia</taxon>
        <taxon>Euthyneura</taxon>
        <taxon>Panpulmonata</taxon>
        <taxon>Hygrophila</taxon>
        <taxon>Lymnaeoidea</taxon>
        <taxon>Planorbidae</taxon>
        <taxon>Biomphalaria</taxon>
    </lineage>
</organism>
<dbReference type="RefSeq" id="XP_013061011.2">
    <property type="nucleotide sequence ID" value="XM_013205557.2"/>
</dbReference>
<evidence type="ECO:0000313" key="3">
    <source>
        <dbReference type="Proteomes" id="UP000076420"/>
    </source>
</evidence>
<dbReference type="VEuPathDB" id="VectorBase:BGLAX_043856"/>
<feature type="region of interest" description="Disordered" evidence="1">
    <location>
        <begin position="54"/>
        <end position="76"/>
    </location>
</feature>
<proteinExistence type="predicted"/>
<dbReference type="OrthoDB" id="6085977at2759"/>
<feature type="compositionally biased region" description="Polar residues" evidence="1">
    <location>
        <begin position="55"/>
        <end position="75"/>
    </location>
</feature>
<evidence type="ECO:0000313" key="2">
    <source>
        <dbReference type="EnsemblMetazoa" id="BGLB031421-PA"/>
    </source>
</evidence>
<dbReference type="VEuPathDB" id="VectorBase:BGLB031421"/>
<accession>A0A2C9LIL4</accession>
<protein>
    <submittedName>
        <fullName evidence="2">Uncharacterized protein</fullName>
    </submittedName>
</protein>
<gene>
    <name evidence="2" type="primary">106050577</name>
</gene>
<dbReference type="AlphaFoldDB" id="A0A2C9LIL4"/>
<evidence type="ECO:0000256" key="1">
    <source>
        <dbReference type="SAM" id="MobiDB-lite"/>
    </source>
</evidence>
<dbReference type="KEGG" id="bgt:106050577"/>
<reference evidence="2" key="1">
    <citation type="submission" date="2020-05" db="UniProtKB">
        <authorList>
            <consortium name="EnsemblMetazoa"/>
        </authorList>
    </citation>
    <scope>IDENTIFICATION</scope>
    <source>
        <strain evidence="2">BB02</strain>
    </source>
</reference>